<dbReference type="HAMAP" id="MF_00972">
    <property type="entry name" value="tRNA_aden_deaminase"/>
    <property type="match status" value="1"/>
</dbReference>
<evidence type="ECO:0000256" key="8">
    <source>
        <dbReference type="ARBA" id="ARBA00022801"/>
    </source>
</evidence>
<accession>A0A1W1CTY6</accession>
<evidence type="ECO:0000256" key="7">
    <source>
        <dbReference type="ARBA" id="ARBA00022723"/>
    </source>
</evidence>
<evidence type="ECO:0000256" key="4">
    <source>
        <dbReference type="ARBA" id="ARBA00012740"/>
    </source>
</evidence>
<evidence type="ECO:0000256" key="1">
    <source>
        <dbReference type="ARBA" id="ARBA00001947"/>
    </source>
</evidence>
<evidence type="ECO:0000256" key="6">
    <source>
        <dbReference type="ARBA" id="ARBA00022694"/>
    </source>
</evidence>
<feature type="domain" description="CMP/dCMP-type deaminase" evidence="11">
    <location>
        <begin position="1"/>
        <end position="112"/>
    </location>
</feature>
<evidence type="ECO:0000256" key="10">
    <source>
        <dbReference type="ARBA" id="ARBA00048045"/>
    </source>
</evidence>
<comment type="cofactor">
    <cofactor evidence="1">
        <name>Zn(2+)</name>
        <dbReference type="ChEBI" id="CHEBI:29105"/>
    </cofactor>
</comment>
<protein>
    <recommendedName>
        <fullName evidence="5">tRNA-specific adenosine deaminase 2</fullName>
        <ecNumber evidence="4">3.5.4.33</ecNumber>
    </recommendedName>
</protein>
<dbReference type="PANTHER" id="PTHR11079">
    <property type="entry name" value="CYTOSINE DEAMINASE FAMILY MEMBER"/>
    <property type="match status" value="1"/>
</dbReference>
<dbReference type="EC" id="3.5.4.33" evidence="4"/>
<dbReference type="GO" id="GO:0008270">
    <property type="term" value="F:zinc ion binding"/>
    <property type="evidence" value="ECO:0007669"/>
    <property type="project" value="InterPro"/>
</dbReference>
<evidence type="ECO:0000313" key="12">
    <source>
        <dbReference type="EMBL" id="SFV69121.1"/>
    </source>
</evidence>
<dbReference type="SUPFAM" id="SSF53927">
    <property type="entry name" value="Cytidine deaminase-like"/>
    <property type="match status" value="1"/>
</dbReference>
<dbReference type="GO" id="GO:0052717">
    <property type="term" value="F:tRNA-specific adenosine-34 deaminase activity"/>
    <property type="evidence" value="ECO:0007669"/>
    <property type="project" value="UniProtKB-EC"/>
</dbReference>
<keyword evidence="7" id="KW-0479">Metal-binding</keyword>
<keyword evidence="8 12" id="KW-0378">Hydrolase</keyword>
<sequence length="151" mass="16810">MKHQYFMEQALVLAKKAEELGEVPVGAILVKNDKIIAKSHNQPIFLNDPTAHAEIQVIRQGAKILNNYRLNNTTLYVTLEPCVMCFGAIIHARIKTVVFAANDKKTGCLGGCQDLRDLCVNHSLEIVGGVMAKQSSDLLRNFFKNKRSNND</sequence>
<keyword evidence="6" id="KW-0819">tRNA processing</keyword>
<organism evidence="12">
    <name type="scientific">hydrothermal vent metagenome</name>
    <dbReference type="NCBI Taxonomy" id="652676"/>
    <lineage>
        <taxon>unclassified sequences</taxon>
        <taxon>metagenomes</taxon>
        <taxon>ecological metagenomes</taxon>
    </lineage>
</organism>
<dbReference type="InterPro" id="IPR016192">
    <property type="entry name" value="APOBEC/CMP_deaminase_Zn-bd"/>
</dbReference>
<dbReference type="CDD" id="cd01285">
    <property type="entry name" value="nucleoside_deaminase"/>
    <property type="match status" value="1"/>
</dbReference>
<dbReference type="Gene3D" id="3.40.140.10">
    <property type="entry name" value="Cytidine Deaminase, domain 2"/>
    <property type="match status" value="1"/>
</dbReference>
<dbReference type="Pfam" id="PF00383">
    <property type="entry name" value="dCMP_cyt_deam_1"/>
    <property type="match status" value="1"/>
</dbReference>
<evidence type="ECO:0000256" key="9">
    <source>
        <dbReference type="ARBA" id="ARBA00022833"/>
    </source>
</evidence>
<comment type="similarity">
    <text evidence="2">Belongs to the cytidine and deoxycytidylate deaminase family. ADAT2 subfamily.</text>
</comment>
<dbReference type="PROSITE" id="PS51747">
    <property type="entry name" value="CYT_DCMP_DEAMINASES_2"/>
    <property type="match status" value="1"/>
</dbReference>
<gene>
    <name evidence="12" type="ORF">MNB_SUP05-5-23</name>
</gene>
<dbReference type="AlphaFoldDB" id="A0A1W1CTY6"/>
<dbReference type="EMBL" id="FPHJ01000065">
    <property type="protein sequence ID" value="SFV69121.1"/>
    <property type="molecule type" value="Genomic_DNA"/>
</dbReference>
<proteinExistence type="inferred from homology"/>
<evidence type="ECO:0000256" key="2">
    <source>
        <dbReference type="ARBA" id="ARBA00010669"/>
    </source>
</evidence>
<evidence type="ECO:0000256" key="3">
    <source>
        <dbReference type="ARBA" id="ARBA00011738"/>
    </source>
</evidence>
<comment type="subunit">
    <text evidence="3">Homodimer.</text>
</comment>
<dbReference type="NCBIfam" id="NF008113">
    <property type="entry name" value="PRK10860.1"/>
    <property type="match status" value="1"/>
</dbReference>
<reference evidence="12" key="1">
    <citation type="submission" date="2016-10" db="EMBL/GenBank/DDBJ databases">
        <authorList>
            <person name="de Groot N.N."/>
        </authorList>
    </citation>
    <scope>NUCLEOTIDE SEQUENCE</scope>
</reference>
<dbReference type="PROSITE" id="PS00903">
    <property type="entry name" value="CYT_DCMP_DEAMINASES_1"/>
    <property type="match status" value="1"/>
</dbReference>
<dbReference type="FunFam" id="3.40.140.10:FF:000005">
    <property type="entry name" value="tRNA-specific adenosine deaminase"/>
    <property type="match status" value="1"/>
</dbReference>
<dbReference type="PANTHER" id="PTHR11079:SF202">
    <property type="entry name" value="TRNA-SPECIFIC ADENOSINE DEAMINASE"/>
    <property type="match status" value="1"/>
</dbReference>
<evidence type="ECO:0000259" key="11">
    <source>
        <dbReference type="PROSITE" id="PS51747"/>
    </source>
</evidence>
<dbReference type="GO" id="GO:0002100">
    <property type="term" value="P:tRNA wobble adenosine to inosine editing"/>
    <property type="evidence" value="ECO:0007669"/>
    <property type="project" value="InterPro"/>
</dbReference>
<dbReference type="InterPro" id="IPR016193">
    <property type="entry name" value="Cytidine_deaminase-like"/>
</dbReference>
<name>A0A1W1CTY6_9ZZZZ</name>
<keyword evidence="9" id="KW-0862">Zinc</keyword>
<evidence type="ECO:0000256" key="5">
    <source>
        <dbReference type="ARBA" id="ARBA00019216"/>
    </source>
</evidence>
<dbReference type="InterPro" id="IPR002125">
    <property type="entry name" value="CMP_dCMP_dom"/>
</dbReference>
<comment type="catalytic activity">
    <reaction evidence="10">
        <text>adenosine(34) in tRNA + H2O + H(+) = inosine(34) in tRNA + NH4(+)</text>
        <dbReference type="Rhea" id="RHEA:43168"/>
        <dbReference type="Rhea" id="RHEA-COMP:10373"/>
        <dbReference type="Rhea" id="RHEA-COMP:10374"/>
        <dbReference type="ChEBI" id="CHEBI:15377"/>
        <dbReference type="ChEBI" id="CHEBI:15378"/>
        <dbReference type="ChEBI" id="CHEBI:28938"/>
        <dbReference type="ChEBI" id="CHEBI:74411"/>
        <dbReference type="ChEBI" id="CHEBI:82852"/>
        <dbReference type="EC" id="3.5.4.33"/>
    </reaction>
</comment>
<dbReference type="InterPro" id="IPR028883">
    <property type="entry name" value="tRNA_aden_deaminase"/>
</dbReference>